<dbReference type="Gene3D" id="6.10.140.1240">
    <property type="match status" value="1"/>
</dbReference>
<keyword evidence="9 15" id="KW-0862">Zinc</keyword>
<dbReference type="Pfam" id="PF18141">
    <property type="entry name" value="UPF1_1B_dom"/>
    <property type="match status" value="1"/>
</dbReference>
<dbReference type="CDD" id="cd18808">
    <property type="entry name" value="SF1_C_Upf1"/>
    <property type="match status" value="1"/>
</dbReference>
<dbReference type="InterPro" id="IPR047187">
    <property type="entry name" value="SF1_C_Upf1"/>
</dbReference>
<comment type="caution">
    <text evidence="18">The sequence shown here is derived from an EMBL/GenBank/DDBJ whole genome shotgun (WGS) entry which is preliminary data.</text>
</comment>
<comment type="catalytic activity">
    <reaction evidence="13">
        <text>ATP + H2O = ADP + phosphate + H(+)</text>
        <dbReference type="Rhea" id="RHEA:13065"/>
        <dbReference type="ChEBI" id="CHEBI:15377"/>
        <dbReference type="ChEBI" id="CHEBI:15378"/>
        <dbReference type="ChEBI" id="CHEBI:30616"/>
        <dbReference type="ChEBI" id="CHEBI:43474"/>
        <dbReference type="ChEBI" id="CHEBI:456216"/>
        <dbReference type="EC" id="3.6.4.13"/>
    </reaction>
    <physiologicalReaction direction="left-to-right" evidence="13">
        <dbReference type="Rhea" id="RHEA:13066"/>
    </physiologicalReaction>
</comment>
<comment type="function">
    <text evidence="14">RNA-dependent helicase required for nonsense-mediated decay (NMD) of aberrant mRNAs containing premature stop codons and modulates the expression level of normal mRNAs. Also capable of unwinding double-stranded DNA and translocating on single-stranded DNA.</text>
</comment>
<dbReference type="eggNOG" id="KOG1802">
    <property type="taxonomic scope" value="Eukaryota"/>
</dbReference>
<dbReference type="PANTHER" id="PTHR10887">
    <property type="entry name" value="DNA2/NAM7 HELICASE FAMILY"/>
    <property type="match status" value="1"/>
</dbReference>
<accession>M1WBW1</accession>
<evidence type="ECO:0000256" key="4">
    <source>
        <dbReference type="ARBA" id="ARBA00022723"/>
    </source>
</evidence>
<evidence type="ECO:0000256" key="1">
    <source>
        <dbReference type="ARBA" id="ARBA00004496"/>
    </source>
</evidence>
<protein>
    <submittedName>
        <fullName evidence="18">Probable HUPF1 protein</fullName>
    </submittedName>
</protein>
<evidence type="ECO:0000256" key="9">
    <source>
        <dbReference type="ARBA" id="ARBA00022833"/>
    </source>
</evidence>
<dbReference type="GO" id="GO:0003677">
    <property type="term" value="F:DNA binding"/>
    <property type="evidence" value="ECO:0007669"/>
    <property type="project" value="InterPro"/>
</dbReference>
<keyword evidence="8" id="KW-0347">Helicase</keyword>
<comment type="similarity">
    <text evidence="2">Belongs to the DNA2/NAM7 helicase family.</text>
</comment>
<keyword evidence="11" id="KW-0866">Nonsense-mediated mRNA decay</keyword>
<dbReference type="VEuPathDB" id="FungiDB:CPUR_07783"/>
<keyword evidence="10" id="KW-0067">ATP-binding</keyword>
<dbReference type="SUPFAM" id="SSF52540">
    <property type="entry name" value="P-loop containing nucleoside triphosphate hydrolases"/>
    <property type="match status" value="1"/>
</dbReference>
<comment type="subcellular location">
    <subcellularLocation>
        <location evidence="1">Cytoplasm</location>
    </subcellularLocation>
</comment>
<dbReference type="GO" id="GO:0003724">
    <property type="term" value="F:RNA helicase activity"/>
    <property type="evidence" value="ECO:0007669"/>
    <property type="project" value="UniProtKB-EC"/>
</dbReference>
<evidence type="ECO:0000259" key="17">
    <source>
        <dbReference type="PROSITE" id="PS51997"/>
    </source>
</evidence>
<sequence length="1118" mass="123453">MLSHSEIRRKRPLGFHTILTPLQDIMEGAFTHVGNHLISDSAAAIKAGADDLSTLGPDDNLLYPKYDGGPSGRLRADDDDNQTEVFEDDENESLNSVPVDGMMGLKLKSAEEPKELPAHACAYCGIHSPSCVVKCLTCNKWFCSARGNGTSTHIINHLVRARHKEVQLHPDSALGDTILECYNCGTKNAFLLGFIPAKSDTVVVLLCRQPCASSSSNKDMNWDISRWEPLIAERAFLPWLVHAPSDVEQLRARHLSPTTIARLEEMWKVEPNATVTDLDKASHVDDDPDPVLLRYDDPYHYQNIFGPLVKMESDYDKKLKEAQSEDGLVVRWDYGLNNKHLVSFNLHKIESGDVKLAVGDEMRLRYNGELREPWEGVGYVIKIPNSQSDEVCLELRKTGNEKNVPTDLSHNFSADYVWKATSYDRMQLAMKTFAIDDMSVSGFIFHTLLGHEVQLQPMQTKLPRKWSAPELPELNQSQIDAIRSVLQKPLSLIQGPPGTGKTVTSATIIYHLAKMSGNQVLVCAPSNVAVDQLCDRVHRTGLKVVRLTAKSREDVESSVSSLSLHEQVRSMGLNSELVKLSQLKNDVGELSSQDEKKFKQLTKAAEREILNNADVVCCTCVGAGDPRLSKMKFRNVLIDESTQSAEPECMIPLVLGCKQVVLVGDHKQLGPVIMNKKAAKAGLNQSLFERLINLHLAPIRLTTQYRMHPCLSEFPSNMFYDGSLQNGITHEHRLRKDVDFPWPVVETPMMFWSNLGHEEISTSGTSYLNRTEASNVEKTVTRFFKAGVKPWEIGVITPYEGQRSYIVTTMQNSGTYKKEFYKEVEVASVDAFQGREKDFIVLSCVRSNENQGIGFLSDPRRLNVALTRAKYGLVILGNPKVLSKHELWHNLLVHFKDRKCFVEGPLTNLQACLLQFSRPKISFRQKNNYQMQYGAGPTAGPGGSGYANGRFHGGGPPGRDFDAGSMLSYIPDDVSSIQGSAFGGANLNTSFPPMFSSFTPDQWPGLPGVPAPGRGNKGRMRAAESVAGESVANSELTDATSSVLGGKGVGQGGVSLGAGLHDAVTGMRPVSYTQSDRLKQYVESNGRIGPGSGFGRRYDDDEKSISTAFRSQIGGGYD</sequence>
<proteinExistence type="inferred from homology"/>
<dbReference type="Gene3D" id="3.40.50.300">
    <property type="entry name" value="P-loop containing nucleotide triphosphate hydrolases"/>
    <property type="match status" value="2"/>
</dbReference>
<evidence type="ECO:0000256" key="12">
    <source>
        <dbReference type="ARBA" id="ARBA00048432"/>
    </source>
</evidence>
<dbReference type="CDD" id="cd21407">
    <property type="entry name" value="1B_UPF1-like"/>
    <property type="match status" value="1"/>
</dbReference>
<dbReference type="InterPro" id="IPR045055">
    <property type="entry name" value="DNA2/NAM7-like"/>
</dbReference>
<dbReference type="InterPro" id="IPR014001">
    <property type="entry name" value="Helicase_ATP-bd"/>
</dbReference>
<evidence type="ECO:0000256" key="2">
    <source>
        <dbReference type="ARBA" id="ARBA00007913"/>
    </source>
</evidence>
<dbReference type="FunFam" id="3.40.50.300:FF:000097">
    <property type="entry name" value="Regulator of nonsense transcripts 1"/>
    <property type="match status" value="1"/>
</dbReference>
<dbReference type="GO" id="GO:0016787">
    <property type="term" value="F:hydrolase activity"/>
    <property type="evidence" value="ECO:0007669"/>
    <property type="project" value="UniProtKB-KW"/>
</dbReference>
<dbReference type="PROSITE" id="PS51997">
    <property type="entry name" value="UPF1_CH_RICH"/>
    <property type="match status" value="1"/>
</dbReference>
<feature type="region of interest" description="C4" evidence="15">
    <location>
        <begin position="181"/>
        <end position="211"/>
    </location>
</feature>
<dbReference type="FunFam" id="2.40.30.230:FF:000003">
    <property type="entry name" value="Regulator of nonsense transcripts 1"/>
    <property type="match status" value="1"/>
</dbReference>
<dbReference type="InterPro" id="IPR041679">
    <property type="entry name" value="DNA2/NAM7-like_C"/>
</dbReference>
<dbReference type="Pfam" id="PF13086">
    <property type="entry name" value="AAA_11"/>
    <property type="match status" value="1"/>
</dbReference>
<dbReference type="HOGENOM" id="CLU_001666_4_0_1"/>
<dbReference type="InterPro" id="IPR041677">
    <property type="entry name" value="DNA2/NAM7_AAA_11"/>
</dbReference>
<dbReference type="STRING" id="1111077.M1WBW1"/>
<dbReference type="EMBL" id="CAGA01000068">
    <property type="protein sequence ID" value="CCE33855.1"/>
    <property type="molecule type" value="Genomic_DNA"/>
</dbReference>
<evidence type="ECO:0000256" key="16">
    <source>
        <dbReference type="SAM" id="MobiDB-lite"/>
    </source>
</evidence>
<evidence type="ECO:0000256" key="13">
    <source>
        <dbReference type="ARBA" id="ARBA00049390"/>
    </source>
</evidence>
<evidence type="ECO:0000256" key="8">
    <source>
        <dbReference type="ARBA" id="ARBA00022806"/>
    </source>
</evidence>
<evidence type="ECO:0000256" key="14">
    <source>
        <dbReference type="ARBA" id="ARBA00055561"/>
    </source>
</evidence>
<dbReference type="Pfam" id="PF04851">
    <property type="entry name" value="ResIII"/>
    <property type="match status" value="1"/>
</dbReference>
<dbReference type="AlphaFoldDB" id="M1WBW1"/>
<name>M1WBW1_CLAP2</name>
<evidence type="ECO:0000256" key="10">
    <source>
        <dbReference type="ARBA" id="ARBA00022840"/>
    </source>
</evidence>
<evidence type="ECO:0000256" key="11">
    <source>
        <dbReference type="ARBA" id="ARBA00023161"/>
    </source>
</evidence>
<keyword evidence="19" id="KW-1185">Reference proteome</keyword>
<dbReference type="InterPro" id="IPR027417">
    <property type="entry name" value="P-loop_NTPase"/>
</dbReference>
<evidence type="ECO:0000313" key="19">
    <source>
        <dbReference type="Proteomes" id="UP000016801"/>
    </source>
</evidence>
<evidence type="ECO:0000256" key="6">
    <source>
        <dbReference type="ARBA" id="ARBA00022771"/>
    </source>
</evidence>
<dbReference type="InterPro" id="IPR040812">
    <property type="entry name" value="UPF1_1B_dom"/>
</dbReference>
<keyword evidence="3" id="KW-0963">Cytoplasm</keyword>
<dbReference type="GO" id="GO:0003678">
    <property type="term" value="F:DNA helicase activity"/>
    <property type="evidence" value="ECO:0007669"/>
    <property type="project" value="UniProtKB-EC"/>
</dbReference>
<organism evidence="18 19">
    <name type="scientific">Claviceps purpurea (strain 20.1)</name>
    <name type="common">Ergot fungus</name>
    <name type="synonym">Sphacelia segetum</name>
    <dbReference type="NCBI Taxonomy" id="1111077"/>
    <lineage>
        <taxon>Eukaryota</taxon>
        <taxon>Fungi</taxon>
        <taxon>Dikarya</taxon>
        <taxon>Ascomycota</taxon>
        <taxon>Pezizomycotina</taxon>
        <taxon>Sordariomycetes</taxon>
        <taxon>Hypocreomycetidae</taxon>
        <taxon>Hypocreales</taxon>
        <taxon>Clavicipitaceae</taxon>
        <taxon>Claviceps</taxon>
    </lineage>
</organism>
<dbReference type="SMART" id="SM00487">
    <property type="entry name" value="DEXDc"/>
    <property type="match status" value="1"/>
</dbReference>
<keyword evidence="7" id="KW-0378">Hydrolase</keyword>
<dbReference type="GO" id="GO:0003723">
    <property type="term" value="F:RNA binding"/>
    <property type="evidence" value="ECO:0007669"/>
    <property type="project" value="InterPro"/>
</dbReference>
<reference evidence="18 19" key="1">
    <citation type="journal article" date="2013" name="PLoS Genet.">
        <title>Plant-symbiotic fungi as chemical engineers: Multi-genome analysis of the Clavicipitaceae reveals dynamics of alkaloid loci.</title>
        <authorList>
            <person name="Schardl C.L."/>
            <person name="Young C.A."/>
            <person name="Hesse U."/>
            <person name="Amyotte S.G."/>
            <person name="Andreeva K."/>
            <person name="Calie P.J."/>
            <person name="Fleetwood D.J."/>
            <person name="Haws D.C."/>
            <person name="Moore N."/>
            <person name="Oeser B."/>
            <person name="Panaccione D.G."/>
            <person name="Schweri K.K."/>
            <person name="Voisey C.R."/>
            <person name="Farman M.L."/>
            <person name="Jaromczyk J.W."/>
            <person name="Roe B.A."/>
            <person name="O'Sullivan D.M."/>
            <person name="Scott B."/>
            <person name="Tudzynski P."/>
            <person name="An Z."/>
            <person name="Arnaoudova E.G."/>
            <person name="Bullock C.T."/>
            <person name="Charlton N.D."/>
            <person name="Chen L."/>
            <person name="Cox M."/>
            <person name="Dinkins R.D."/>
            <person name="Florea S."/>
            <person name="Glenn A.E."/>
            <person name="Gordon A."/>
            <person name="Gueldener U."/>
            <person name="Harris D.R."/>
            <person name="Hollin W."/>
            <person name="Jaromczyk J."/>
            <person name="Johnson R.D."/>
            <person name="Khan A.K."/>
            <person name="Leistner E."/>
            <person name="Leuchtmann A."/>
            <person name="Li C."/>
            <person name="Liu J."/>
            <person name="Liu J."/>
            <person name="Liu M."/>
            <person name="Mace W."/>
            <person name="Machado C."/>
            <person name="Nagabhyru P."/>
            <person name="Pan J."/>
            <person name="Schmid J."/>
            <person name="Sugawara K."/>
            <person name="Steiner U."/>
            <person name="Takach J.E."/>
            <person name="Tanaka E."/>
            <person name="Webb J.S."/>
            <person name="Wilson E.V."/>
            <person name="Wiseman J.L."/>
            <person name="Yoshida R."/>
            <person name="Zeng Z."/>
        </authorList>
    </citation>
    <scope>NUCLEOTIDE SEQUENCE [LARGE SCALE GENOMIC DNA]</scope>
    <source>
        <strain evidence="18 19">20.1</strain>
    </source>
</reference>
<dbReference type="OrthoDB" id="6513042at2759"/>
<dbReference type="CDD" id="cd18039">
    <property type="entry name" value="DEXXQc_UPF1"/>
    <property type="match status" value="1"/>
</dbReference>
<evidence type="ECO:0000313" key="18">
    <source>
        <dbReference type="EMBL" id="CCE33855.1"/>
    </source>
</evidence>
<dbReference type="Pfam" id="PF09416">
    <property type="entry name" value="UPF1_Zn_bind"/>
    <property type="match status" value="1"/>
</dbReference>
<evidence type="ECO:0000256" key="3">
    <source>
        <dbReference type="ARBA" id="ARBA00022490"/>
    </source>
</evidence>
<dbReference type="GO" id="GO:0000184">
    <property type="term" value="P:nuclear-transcribed mRNA catabolic process, nonsense-mediated decay"/>
    <property type="evidence" value="ECO:0007669"/>
    <property type="project" value="UniProtKB-KW"/>
</dbReference>
<feature type="region of interest" description="C3H" evidence="15">
    <location>
        <begin position="121"/>
        <end position="153"/>
    </location>
</feature>
<dbReference type="PANTHER" id="PTHR10887:SF364">
    <property type="entry name" value="REGULATOR OF NONSENSE TRANSCRIPTS 1"/>
    <property type="match status" value="1"/>
</dbReference>
<evidence type="ECO:0000256" key="5">
    <source>
        <dbReference type="ARBA" id="ARBA00022741"/>
    </source>
</evidence>
<keyword evidence="6 15" id="KW-0863">Zinc-finger</keyword>
<feature type="region of interest" description="CC/SHH/C" evidence="15">
    <location>
        <begin position="135"/>
        <end position="163"/>
    </location>
</feature>
<dbReference type="GO" id="GO:0008270">
    <property type="term" value="F:zinc ion binding"/>
    <property type="evidence" value="ECO:0007669"/>
    <property type="project" value="UniProtKB-UniRule"/>
</dbReference>
<dbReference type="GO" id="GO:0005737">
    <property type="term" value="C:cytoplasm"/>
    <property type="evidence" value="ECO:0007669"/>
    <property type="project" value="UniProtKB-SubCell"/>
</dbReference>
<feature type="domain" description="Upf1" evidence="17">
    <location>
        <begin position="113"/>
        <end position="270"/>
    </location>
</feature>
<dbReference type="GO" id="GO:0005524">
    <property type="term" value="F:ATP binding"/>
    <property type="evidence" value="ECO:0007669"/>
    <property type="project" value="UniProtKB-KW"/>
</dbReference>
<keyword evidence="5" id="KW-0547">Nucleotide-binding</keyword>
<dbReference type="InterPro" id="IPR018999">
    <property type="entry name" value="UPF1_CH/ZBD"/>
</dbReference>
<evidence type="ECO:0000256" key="15">
    <source>
        <dbReference type="PROSITE-ProRule" id="PRU01341"/>
    </source>
</evidence>
<dbReference type="Proteomes" id="UP000016801">
    <property type="component" value="Unassembled WGS sequence"/>
</dbReference>
<keyword evidence="4 15" id="KW-0479">Metal-binding</keyword>
<dbReference type="InterPro" id="IPR006935">
    <property type="entry name" value="Helicase/UvrB_N"/>
</dbReference>
<gene>
    <name evidence="18" type="ORF">CPUR_07783</name>
</gene>
<evidence type="ECO:0000256" key="7">
    <source>
        <dbReference type="ARBA" id="ARBA00022801"/>
    </source>
</evidence>
<comment type="catalytic activity">
    <reaction evidence="12">
        <text>ATP + H2O = ADP + phosphate + H(+)</text>
        <dbReference type="Rhea" id="RHEA:13065"/>
        <dbReference type="ChEBI" id="CHEBI:15377"/>
        <dbReference type="ChEBI" id="CHEBI:15378"/>
        <dbReference type="ChEBI" id="CHEBI:30616"/>
        <dbReference type="ChEBI" id="CHEBI:43474"/>
        <dbReference type="ChEBI" id="CHEBI:456216"/>
        <dbReference type="EC" id="3.6.4.12"/>
    </reaction>
    <physiologicalReaction direction="left-to-right" evidence="12">
        <dbReference type="Rhea" id="RHEA:13066"/>
    </physiologicalReaction>
</comment>
<dbReference type="Pfam" id="PF13087">
    <property type="entry name" value="AAA_12"/>
    <property type="match status" value="1"/>
</dbReference>
<dbReference type="Gene3D" id="2.40.30.230">
    <property type="match status" value="1"/>
</dbReference>
<feature type="region of interest" description="Disordered" evidence="16">
    <location>
        <begin position="1081"/>
        <end position="1104"/>
    </location>
</feature>
<dbReference type="CDD" id="cd21400">
    <property type="entry name" value="ZBD_UPF1-like"/>
    <property type="match status" value="1"/>
</dbReference>